<dbReference type="SUPFAM" id="SSF56784">
    <property type="entry name" value="HAD-like"/>
    <property type="match status" value="1"/>
</dbReference>
<dbReference type="InterPro" id="IPR036412">
    <property type="entry name" value="HAD-like_sf"/>
</dbReference>
<dbReference type="PANTHER" id="PTHR43611:SF3">
    <property type="entry name" value="FLAVIN MONONUCLEOTIDE HYDROLASE 1, CHLOROPLATIC"/>
    <property type="match status" value="1"/>
</dbReference>
<dbReference type="EMBL" id="JACHMY010000001">
    <property type="protein sequence ID" value="MBB5836055.1"/>
    <property type="molecule type" value="Genomic_DNA"/>
</dbReference>
<proteinExistence type="predicted"/>
<name>A0A7W9MUC5_9ACTN</name>
<dbReference type="AlphaFoldDB" id="A0A7W9MUC5"/>
<comment type="caution">
    <text evidence="1">The sequence shown here is derived from an EMBL/GenBank/DDBJ whole genome shotgun (WGS) entry which is preliminary data.</text>
</comment>
<dbReference type="InterPro" id="IPR023198">
    <property type="entry name" value="PGP-like_dom2"/>
</dbReference>
<dbReference type="Gene3D" id="1.10.150.240">
    <property type="entry name" value="Putative phosphatase, domain 2"/>
    <property type="match status" value="1"/>
</dbReference>
<dbReference type="InterPro" id="IPR006439">
    <property type="entry name" value="HAD-SF_hydro_IA"/>
</dbReference>
<dbReference type="EC" id="3.8.1.2" evidence="1"/>
<dbReference type="RefSeq" id="WP_184795616.1">
    <property type="nucleotide sequence ID" value="NZ_JACHMY010000001.1"/>
</dbReference>
<evidence type="ECO:0000313" key="1">
    <source>
        <dbReference type="EMBL" id="MBB5836055.1"/>
    </source>
</evidence>
<dbReference type="PANTHER" id="PTHR43611">
    <property type="entry name" value="ALPHA-D-GLUCOSE 1-PHOSPHATE PHOSPHATASE"/>
    <property type="match status" value="1"/>
</dbReference>
<sequence>MSERSVDNVVFDIGGVLLDWNPNYLYAELIPDEEQRRHFLTNVTTPEWNMRQDAGRPWAEAVEELTALHPQHAEWIAAYDTGWLKMVKGLLTDTVDLLTELQALGVPTYALTNFSGEKWAVAKETFPVLDSFTGEIVSGHEQVVKPDEKIYRLLVDRFTLDPARTFFTDDVQRNVDGARAAGLDAELFTTAADLRTQLHTRGLQLKP</sequence>
<organism evidence="1 2">
    <name type="scientific">Kribbella italica</name>
    <dbReference type="NCBI Taxonomy" id="1540520"/>
    <lineage>
        <taxon>Bacteria</taxon>
        <taxon>Bacillati</taxon>
        <taxon>Actinomycetota</taxon>
        <taxon>Actinomycetes</taxon>
        <taxon>Propionibacteriales</taxon>
        <taxon>Kribbellaceae</taxon>
        <taxon>Kribbella</taxon>
    </lineage>
</organism>
<protein>
    <submittedName>
        <fullName evidence="1">2-haloacid dehalogenase</fullName>
        <ecNumber evidence="1">3.8.1.2</ecNumber>
    </submittedName>
</protein>
<dbReference type="SFLD" id="SFLDS00003">
    <property type="entry name" value="Haloacid_Dehalogenase"/>
    <property type="match status" value="1"/>
</dbReference>
<dbReference type="SFLD" id="SFLDG01129">
    <property type="entry name" value="C1.5:_HAD__Beta-PGM__Phosphata"/>
    <property type="match status" value="1"/>
</dbReference>
<reference evidence="1 2" key="1">
    <citation type="submission" date="2020-08" db="EMBL/GenBank/DDBJ databases">
        <title>Sequencing the genomes of 1000 actinobacteria strains.</title>
        <authorList>
            <person name="Klenk H.-P."/>
        </authorList>
    </citation>
    <scope>NUCLEOTIDE SEQUENCE [LARGE SCALE GENOMIC DNA]</scope>
    <source>
        <strain evidence="1 2">DSM 28967</strain>
    </source>
</reference>
<dbReference type="PRINTS" id="PR00413">
    <property type="entry name" value="HADHALOGNASE"/>
</dbReference>
<dbReference type="CDD" id="cd02603">
    <property type="entry name" value="HAD_sEH-N_like"/>
    <property type="match status" value="1"/>
</dbReference>
<evidence type="ECO:0000313" key="2">
    <source>
        <dbReference type="Proteomes" id="UP000549971"/>
    </source>
</evidence>
<accession>A0A7W9MUC5</accession>
<gene>
    <name evidence="1" type="ORF">HDA39_002789</name>
</gene>
<keyword evidence="1" id="KW-0378">Hydrolase</keyword>
<dbReference type="Pfam" id="PF00702">
    <property type="entry name" value="Hydrolase"/>
    <property type="match status" value="1"/>
</dbReference>
<dbReference type="Gene3D" id="3.40.50.1000">
    <property type="entry name" value="HAD superfamily/HAD-like"/>
    <property type="match status" value="1"/>
</dbReference>
<dbReference type="Proteomes" id="UP000549971">
    <property type="component" value="Unassembled WGS sequence"/>
</dbReference>
<keyword evidence="2" id="KW-1185">Reference proteome</keyword>
<dbReference type="GO" id="GO:0018784">
    <property type="term" value="F:(S)-2-haloacid dehalogenase activity"/>
    <property type="evidence" value="ECO:0007669"/>
    <property type="project" value="UniProtKB-EC"/>
</dbReference>
<dbReference type="NCBIfam" id="TIGR01509">
    <property type="entry name" value="HAD-SF-IA-v3"/>
    <property type="match status" value="1"/>
</dbReference>
<dbReference type="InterPro" id="IPR023214">
    <property type="entry name" value="HAD_sf"/>
</dbReference>